<evidence type="ECO:0000256" key="3">
    <source>
        <dbReference type="ARBA" id="ARBA00022449"/>
    </source>
</evidence>
<dbReference type="EMBL" id="FOLE01000007">
    <property type="protein sequence ID" value="SFC64636.1"/>
    <property type="molecule type" value="Genomic_DNA"/>
</dbReference>
<evidence type="ECO:0000256" key="5">
    <source>
        <dbReference type="ARBA" id="ARBA00022692"/>
    </source>
</evidence>
<keyword evidence="8 10" id="KW-0472">Membrane</keyword>
<feature type="transmembrane region" description="Helical" evidence="10">
    <location>
        <begin position="232"/>
        <end position="259"/>
    </location>
</feature>
<dbReference type="GO" id="GO:0006811">
    <property type="term" value="P:monoatomic ion transport"/>
    <property type="evidence" value="ECO:0007669"/>
    <property type="project" value="UniProtKB-KW"/>
</dbReference>
<feature type="transmembrane region" description="Helical" evidence="10">
    <location>
        <begin position="313"/>
        <end position="334"/>
    </location>
</feature>
<feature type="transmembrane region" description="Helical" evidence="10">
    <location>
        <begin position="193"/>
        <end position="211"/>
    </location>
</feature>
<feature type="transmembrane region" description="Helical" evidence="10">
    <location>
        <begin position="123"/>
        <end position="142"/>
    </location>
</feature>
<dbReference type="InterPro" id="IPR048279">
    <property type="entry name" value="MdtK-like"/>
</dbReference>
<feature type="transmembrane region" description="Helical" evidence="10">
    <location>
        <begin position="37"/>
        <end position="62"/>
    </location>
</feature>
<feature type="transmembrane region" description="Helical" evidence="10">
    <location>
        <begin position="346"/>
        <end position="373"/>
    </location>
</feature>
<keyword evidence="12" id="KW-1185">Reference proteome</keyword>
<keyword evidence="4" id="KW-1003">Cell membrane</keyword>
<feature type="transmembrane region" description="Helical" evidence="10">
    <location>
        <begin position="385"/>
        <end position="405"/>
    </location>
</feature>
<evidence type="ECO:0000256" key="10">
    <source>
        <dbReference type="SAM" id="Phobius"/>
    </source>
</evidence>
<dbReference type="NCBIfam" id="TIGR00797">
    <property type="entry name" value="matE"/>
    <property type="match status" value="1"/>
</dbReference>
<keyword evidence="5 10" id="KW-0812">Transmembrane</keyword>
<keyword evidence="7" id="KW-0406">Ion transport</keyword>
<feature type="transmembrane region" description="Helical" evidence="10">
    <location>
        <begin position="271"/>
        <end position="292"/>
    </location>
</feature>
<dbReference type="PANTHER" id="PTHR43298:SF2">
    <property type="entry name" value="FMN_FAD EXPORTER YEEO-RELATED"/>
    <property type="match status" value="1"/>
</dbReference>
<keyword evidence="3" id="KW-0050">Antiport</keyword>
<gene>
    <name evidence="11" type="ORF">SAMN05421780_107218</name>
</gene>
<evidence type="ECO:0000256" key="9">
    <source>
        <dbReference type="ARBA" id="ARBA00031636"/>
    </source>
</evidence>
<reference evidence="11 12" key="1">
    <citation type="submission" date="2016-10" db="EMBL/GenBank/DDBJ databases">
        <authorList>
            <person name="de Groot N.N."/>
        </authorList>
    </citation>
    <scope>NUCLEOTIDE SEQUENCE [LARGE SCALE GENOMIC DNA]</scope>
    <source>
        <strain evidence="11 12">DSM 6793</strain>
    </source>
</reference>
<evidence type="ECO:0000256" key="7">
    <source>
        <dbReference type="ARBA" id="ARBA00023065"/>
    </source>
</evidence>
<evidence type="ECO:0000313" key="12">
    <source>
        <dbReference type="Proteomes" id="UP000199514"/>
    </source>
</evidence>
<accession>A0A1I1KV03</accession>
<keyword evidence="2" id="KW-0813">Transport</keyword>
<dbReference type="PANTHER" id="PTHR43298">
    <property type="entry name" value="MULTIDRUG RESISTANCE PROTEIN NORM-RELATED"/>
    <property type="match status" value="1"/>
</dbReference>
<name>A0A1I1KV03_9BACT</name>
<feature type="transmembrane region" description="Helical" evidence="10">
    <location>
        <begin position="83"/>
        <end position="103"/>
    </location>
</feature>
<dbReference type="GO" id="GO:0042910">
    <property type="term" value="F:xenobiotic transmembrane transporter activity"/>
    <property type="evidence" value="ECO:0007669"/>
    <property type="project" value="InterPro"/>
</dbReference>
<dbReference type="GO" id="GO:0015297">
    <property type="term" value="F:antiporter activity"/>
    <property type="evidence" value="ECO:0007669"/>
    <property type="project" value="UniProtKB-KW"/>
</dbReference>
<protein>
    <recommendedName>
        <fullName evidence="9">Multidrug-efflux transporter</fullName>
    </recommendedName>
</protein>
<evidence type="ECO:0000256" key="6">
    <source>
        <dbReference type="ARBA" id="ARBA00022989"/>
    </source>
</evidence>
<evidence type="ECO:0000256" key="2">
    <source>
        <dbReference type="ARBA" id="ARBA00022448"/>
    </source>
</evidence>
<evidence type="ECO:0000313" key="11">
    <source>
        <dbReference type="EMBL" id="SFC64636.1"/>
    </source>
</evidence>
<evidence type="ECO:0000256" key="4">
    <source>
        <dbReference type="ARBA" id="ARBA00022475"/>
    </source>
</evidence>
<dbReference type="STRING" id="927664.SAMN05421780_107218"/>
<organism evidence="11 12">
    <name type="scientific">Flexibacter flexilis DSM 6793</name>
    <dbReference type="NCBI Taxonomy" id="927664"/>
    <lineage>
        <taxon>Bacteria</taxon>
        <taxon>Pseudomonadati</taxon>
        <taxon>Bacteroidota</taxon>
        <taxon>Cytophagia</taxon>
        <taxon>Cytophagales</taxon>
        <taxon>Flexibacteraceae</taxon>
        <taxon>Flexibacter</taxon>
    </lineage>
</organism>
<evidence type="ECO:0000256" key="1">
    <source>
        <dbReference type="ARBA" id="ARBA00004651"/>
    </source>
</evidence>
<dbReference type="InterPro" id="IPR002528">
    <property type="entry name" value="MATE_fam"/>
</dbReference>
<dbReference type="Proteomes" id="UP000199514">
    <property type="component" value="Unassembled WGS sequence"/>
</dbReference>
<keyword evidence="6 10" id="KW-1133">Transmembrane helix</keyword>
<dbReference type="PIRSF" id="PIRSF006603">
    <property type="entry name" value="DinF"/>
    <property type="match status" value="1"/>
</dbReference>
<feature type="transmembrane region" description="Helical" evidence="10">
    <location>
        <begin position="154"/>
        <end position="173"/>
    </location>
</feature>
<feature type="transmembrane region" description="Helical" evidence="10">
    <location>
        <begin position="411"/>
        <end position="429"/>
    </location>
</feature>
<dbReference type="GO" id="GO:0005886">
    <property type="term" value="C:plasma membrane"/>
    <property type="evidence" value="ECO:0007669"/>
    <property type="project" value="UniProtKB-SubCell"/>
</dbReference>
<evidence type="ECO:0000256" key="8">
    <source>
        <dbReference type="ARBA" id="ARBA00023136"/>
    </source>
</evidence>
<dbReference type="Pfam" id="PF01554">
    <property type="entry name" value="MatE"/>
    <property type="match status" value="2"/>
</dbReference>
<comment type="subcellular location">
    <subcellularLocation>
        <location evidence="1">Cell membrane</location>
        <topology evidence="1">Multi-pass membrane protein</topology>
    </subcellularLocation>
</comment>
<dbReference type="InterPro" id="IPR050222">
    <property type="entry name" value="MATE_MdtK"/>
</dbReference>
<sequence length="447" mass="48385">MAHYRQTFKLAMPVVLGQAGHITVSVADSMMVGRTGAIPLAAVSLATGLFSIMLVIGLGFAYGLTPLVAAADGRHDQRESSVLLKNSLLINVLLATVLVIVFWQMLPLMHLLKQKPEVIEQAIPFMQLLVLSLLPLMFFSAFKQFAEGLSDTVTAMYITLAANAINILLNYTWVYGHWGFEPMGIKGSGLATFTARCLMAVAMFGYVWFAKKFRPYRFGWNMEFISWAKIKHLLYIGVPVSMQMTFEVAAFSTAAVLVGQLGSNELAAHQIALNMAAVTYMMASGLGAAATVRVGNGVGSGDLHSSRMAGFSALHIVVAFMGLMGIVFTIGRFWLPTFYIDNTEVIKVASSLLIIAAIFQISDGVQVVCLGALRGLSDVKIPTAITLVAYWVLGLPIGYALAVYANMGVQGIWYGLLLGLAIAATLLTLRFNHISRQKIQEQTVITA</sequence>
<dbReference type="AlphaFoldDB" id="A0A1I1KV03"/>
<proteinExistence type="predicted"/>
<dbReference type="CDD" id="cd13131">
    <property type="entry name" value="MATE_NorM_like"/>
    <property type="match status" value="1"/>
</dbReference>